<dbReference type="Proteomes" id="UP001206692">
    <property type="component" value="Unassembled WGS sequence"/>
</dbReference>
<comment type="caution">
    <text evidence="4">The sequence shown here is derived from an EMBL/GenBank/DDBJ whole genome shotgun (WGS) entry which is preliminary data.</text>
</comment>
<dbReference type="SUPFAM" id="SSF52218">
    <property type="entry name" value="Flavoproteins"/>
    <property type="match status" value="1"/>
</dbReference>
<dbReference type="RefSeq" id="WP_062411671.1">
    <property type="nucleotide sequence ID" value="NZ_JAJCIO010000011.1"/>
</dbReference>
<gene>
    <name evidence="4" type="ORF">NE675_08210</name>
</gene>
<feature type="compositionally biased region" description="Polar residues" evidence="1">
    <location>
        <begin position="35"/>
        <end position="62"/>
    </location>
</feature>
<protein>
    <recommendedName>
        <fullName evidence="3">Flavodoxin-like domain-containing protein</fullName>
    </recommendedName>
</protein>
<proteinExistence type="predicted"/>
<reference evidence="4 5" key="1">
    <citation type="submission" date="2022-06" db="EMBL/GenBank/DDBJ databases">
        <title>Isolation of gut microbiota from human fecal samples.</title>
        <authorList>
            <person name="Pamer E.G."/>
            <person name="Barat B."/>
            <person name="Waligurski E."/>
            <person name="Medina S."/>
            <person name="Paddock L."/>
            <person name="Mostad J."/>
        </authorList>
    </citation>
    <scope>NUCLEOTIDE SEQUENCE [LARGE SCALE GENOMIC DNA]</scope>
    <source>
        <strain evidence="4 5">DFI.1.1</strain>
    </source>
</reference>
<feature type="region of interest" description="Disordered" evidence="1">
    <location>
        <begin position="30"/>
        <end position="69"/>
    </location>
</feature>
<dbReference type="InterPro" id="IPR008254">
    <property type="entry name" value="Flavodoxin/NO_synth"/>
</dbReference>
<evidence type="ECO:0000256" key="1">
    <source>
        <dbReference type="SAM" id="MobiDB-lite"/>
    </source>
</evidence>
<evidence type="ECO:0000313" key="5">
    <source>
        <dbReference type="Proteomes" id="UP001206692"/>
    </source>
</evidence>
<evidence type="ECO:0000256" key="2">
    <source>
        <dbReference type="SAM" id="SignalP"/>
    </source>
</evidence>
<dbReference type="PROSITE" id="PS51257">
    <property type="entry name" value="PROKAR_LIPOPROTEIN"/>
    <property type="match status" value="1"/>
</dbReference>
<feature type="chain" id="PRO_5047135982" description="Flavodoxin-like domain-containing protein" evidence="2">
    <location>
        <begin position="24"/>
        <end position="235"/>
    </location>
</feature>
<sequence length="235" mass="25213">MTKKNIAAIIAAALMVVSLSACSSVRPQADGQAGATEQTSQTKPKVDANSSASIKGAASNQKEGQHTDSHRAVIYFSDPEGSDMNALEGSTQYLAHIIAQKTGADVFRIVPVKAYPTDHSAHTAQAKLEQSENARPAIKDDFGDLSQYDTIFLGYPIWWGDLPMPVYTFLESHDLSGKKIILFGTYGSSGLGDTPEHVQSIEKGANVEDRTYSVQASDVGSAKDKVLSWLSELGY</sequence>
<dbReference type="EMBL" id="JANGEW010000014">
    <property type="protein sequence ID" value="MCQ5343001.1"/>
    <property type="molecule type" value="Genomic_DNA"/>
</dbReference>
<dbReference type="PANTHER" id="PTHR39201">
    <property type="entry name" value="EXPORTED PROTEIN-RELATED"/>
    <property type="match status" value="1"/>
</dbReference>
<dbReference type="InterPro" id="IPR029039">
    <property type="entry name" value="Flavoprotein-like_sf"/>
</dbReference>
<organism evidence="4 5">
    <name type="scientific">Megasphaera massiliensis</name>
    <dbReference type="NCBI Taxonomy" id="1232428"/>
    <lineage>
        <taxon>Bacteria</taxon>
        <taxon>Bacillati</taxon>
        <taxon>Bacillota</taxon>
        <taxon>Negativicutes</taxon>
        <taxon>Veillonellales</taxon>
        <taxon>Veillonellaceae</taxon>
        <taxon>Megasphaera</taxon>
    </lineage>
</organism>
<dbReference type="PANTHER" id="PTHR39201:SF1">
    <property type="entry name" value="FLAVODOXIN-LIKE DOMAIN-CONTAINING PROTEIN"/>
    <property type="match status" value="1"/>
</dbReference>
<name>A0ABT1SSZ5_9FIRM</name>
<feature type="domain" description="Flavodoxin-like" evidence="3">
    <location>
        <begin position="88"/>
        <end position="209"/>
    </location>
</feature>
<dbReference type="Pfam" id="PF12682">
    <property type="entry name" value="Flavodoxin_4"/>
    <property type="match status" value="1"/>
</dbReference>
<keyword evidence="5" id="KW-1185">Reference proteome</keyword>
<keyword evidence="2" id="KW-0732">Signal</keyword>
<dbReference type="Gene3D" id="3.40.50.360">
    <property type="match status" value="1"/>
</dbReference>
<feature type="signal peptide" evidence="2">
    <location>
        <begin position="1"/>
        <end position="23"/>
    </location>
</feature>
<evidence type="ECO:0000313" key="4">
    <source>
        <dbReference type="EMBL" id="MCQ5343001.1"/>
    </source>
</evidence>
<evidence type="ECO:0000259" key="3">
    <source>
        <dbReference type="Pfam" id="PF12682"/>
    </source>
</evidence>
<accession>A0ABT1SSZ5</accession>